<evidence type="ECO:0000256" key="6">
    <source>
        <dbReference type="ARBA" id="ARBA00022970"/>
    </source>
</evidence>
<dbReference type="PROSITE" id="PS50928">
    <property type="entry name" value="ABC_TM1"/>
    <property type="match status" value="1"/>
</dbReference>
<dbReference type="SUPFAM" id="SSF161098">
    <property type="entry name" value="MetI-like"/>
    <property type="match status" value="1"/>
</dbReference>
<keyword evidence="5 9" id="KW-0812">Transmembrane</keyword>
<evidence type="ECO:0000313" key="13">
    <source>
        <dbReference type="EMBL" id="OLF90713.1"/>
    </source>
</evidence>
<comment type="similarity">
    <text evidence="2 9">Belongs to the binding-protein-dependent transport system permease family.</text>
</comment>
<comment type="subcellular location">
    <subcellularLocation>
        <location evidence="1 9">Cell membrane</location>
        <topology evidence="1 9">Multi-pass membrane protein</topology>
    </subcellularLocation>
</comment>
<evidence type="ECO:0000256" key="7">
    <source>
        <dbReference type="ARBA" id="ARBA00022989"/>
    </source>
</evidence>
<dbReference type="GO" id="GO:0043190">
    <property type="term" value="C:ATP-binding cassette (ABC) transporter complex"/>
    <property type="evidence" value="ECO:0007669"/>
    <property type="project" value="InterPro"/>
</dbReference>
<evidence type="ECO:0000313" key="12">
    <source>
        <dbReference type="EMBL" id="OLF85953.1"/>
    </source>
</evidence>
<keyword evidence="6" id="KW-0029">Amino-acid transport</keyword>
<feature type="transmembrane region" description="Helical" evidence="9">
    <location>
        <begin position="200"/>
        <end position="220"/>
    </location>
</feature>
<evidence type="ECO:0000313" key="15">
    <source>
        <dbReference type="Proteomes" id="UP000185604"/>
    </source>
</evidence>
<dbReference type="GeneID" id="56670139"/>
<comment type="caution">
    <text evidence="13">The sequence shown here is derived from an EMBL/GenBank/DDBJ whole genome shotgun (WGS) entry which is preliminary data.</text>
</comment>
<keyword evidence="7 9" id="KW-1133">Transmembrane helix</keyword>
<dbReference type="InterPro" id="IPR000515">
    <property type="entry name" value="MetI-like"/>
</dbReference>
<accession>A0A1Q8GNW2</accession>
<reference evidence="11" key="3">
    <citation type="submission" date="2022-12" db="EMBL/GenBank/DDBJ databases">
        <title>Draft Genome Sequences of Bacillus licheniformis and Bacillus paralicheniformis strains isolated from Irish skim milk powders.</title>
        <authorList>
            <person name="Lourenco A."/>
            <person name="Li F."/>
            <person name="Geraldine D."/>
            <person name="Tobin J.T."/>
            <person name="Butler F."/>
            <person name="Jordan K."/>
            <person name="Obrien T."/>
        </authorList>
    </citation>
    <scope>NUCLEOTIDE SEQUENCE</scope>
    <source>
        <strain evidence="11">3370</strain>
    </source>
</reference>
<dbReference type="Proteomes" id="UP000429980">
    <property type="component" value="Unassembled WGS sequence"/>
</dbReference>
<dbReference type="EMBL" id="NILF01000016">
    <property type="protein sequence ID" value="TWL43150.1"/>
    <property type="molecule type" value="Genomic_DNA"/>
</dbReference>
<reference evidence="13 15" key="1">
    <citation type="journal article" date="2016" name="Front. Microbiol.">
        <title>High-Level Heat Resistance of Spores of Bacillus amyloliquefaciens and Bacillus licheniformis Results from the Presence of a spoVA Operon in a Tn1546 Transposon.</title>
        <authorList>
            <person name="Berendsen E.M."/>
            <person name="Koning R.A."/>
            <person name="Boekhorst J."/>
            <person name="de Jong A."/>
            <person name="Kuipers O.P."/>
            <person name="Wells-Bennik M.H."/>
        </authorList>
    </citation>
    <scope>NUCLEOTIDE SEQUENCE [LARGE SCALE GENOMIC DNA]</scope>
    <source>
        <strain evidence="13 15">B4121</strain>
    </source>
</reference>
<dbReference type="Proteomes" id="UP001216709">
    <property type="component" value="Unassembled WGS sequence"/>
</dbReference>
<evidence type="ECO:0000256" key="9">
    <source>
        <dbReference type="RuleBase" id="RU363032"/>
    </source>
</evidence>
<dbReference type="PANTHER" id="PTHR30614:SF0">
    <property type="entry name" value="L-CYSTINE TRANSPORT SYSTEM PERMEASE PROTEIN TCYL"/>
    <property type="match status" value="1"/>
</dbReference>
<evidence type="ECO:0000313" key="16">
    <source>
        <dbReference type="Proteomes" id="UP000429980"/>
    </source>
</evidence>
<evidence type="ECO:0000313" key="14">
    <source>
        <dbReference type="EMBL" id="TWL43150.1"/>
    </source>
</evidence>
<evidence type="ECO:0000313" key="11">
    <source>
        <dbReference type="EMBL" id="MDE1451619.1"/>
    </source>
</evidence>
<proteinExistence type="inferred from homology"/>
<dbReference type="Gene3D" id="1.10.3720.10">
    <property type="entry name" value="MetI-like"/>
    <property type="match status" value="1"/>
</dbReference>
<feature type="transmembrane region" description="Helical" evidence="9">
    <location>
        <begin position="32"/>
        <end position="56"/>
    </location>
</feature>
<protein>
    <submittedName>
        <fullName evidence="11">Amino acid ABC transporter permease</fullName>
    </submittedName>
    <submittedName>
        <fullName evidence="13">L-Cystine ABC transporter permease protein TcyB</fullName>
    </submittedName>
    <submittedName>
        <fullName evidence="14">L-cystine transport system permease protein TcyB</fullName>
    </submittedName>
</protein>
<evidence type="ECO:0000256" key="4">
    <source>
        <dbReference type="ARBA" id="ARBA00022475"/>
    </source>
</evidence>
<evidence type="ECO:0000256" key="8">
    <source>
        <dbReference type="ARBA" id="ARBA00023136"/>
    </source>
</evidence>
<dbReference type="NCBIfam" id="TIGR01726">
    <property type="entry name" value="HEQRo_perm_3TM"/>
    <property type="match status" value="1"/>
</dbReference>
<evidence type="ECO:0000256" key="2">
    <source>
        <dbReference type="ARBA" id="ARBA00009306"/>
    </source>
</evidence>
<evidence type="ECO:0000256" key="3">
    <source>
        <dbReference type="ARBA" id="ARBA00022448"/>
    </source>
</evidence>
<dbReference type="FunFam" id="1.10.3720.10:FF:000009">
    <property type="entry name" value="Amino acid ABC transporter permease"/>
    <property type="match status" value="1"/>
</dbReference>
<sequence>MFLNNIQAAAIGAAIPWDLVRESFWPIFLRGIYYSIPLAILSFIFGMIIALITALARMSKSRILRAVFGIYVSAIRGTPLLVQLFIIFYLFPAFQITIDPFPSAIIAFSLNVGAYASEIIRASILSVPKGQWEAAYSIGMTQKTALTRVILPQAVRVSIPPLSNTFISLVKDTSLASQILVAELFRKAQEIGASNLDQILIIYMEAAFIYWIICFVLALVQQQIERRLDRYVAR</sequence>
<gene>
    <name evidence="13" type="ORF">B4121_2926</name>
    <name evidence="12" type="ORF">B4121_4625</name>
    <name evidence="14" type="ORF">CHCC15381_2006</name>
    <name evidence="11" type="ORF">PVN32_05450</name>
</gene>
<dbReference type="EMBL" id="LKPO01000020">
    <property type="protein sequence ID" value="OLF90713.1"/>
    <property type="molecule type" value="Genomic_DNA"/>
</dbReference>
<evidence type="ECO:0000256" key="1">
    <source>
        <dbReference type="ARBA" id="ARBA00004651"/>
    </source>
</evidence>
<dbReference type="Pfam" id="PF00528">
    <property type="entry name" value="BPD_transp_1"/>
    <property type="match status" value="1"/>
</dbReference>
<feature type="domain" description="ABC transmembrane type-1" evidence="10">
    <location>
        <begin position="32"/>
        <end position="221"/>
    </location>
</feature>
<dbReference type="CDD" id="cd06261">
    <property type="entry name" value="TM_PBP2"/>
    <property type="match status" value="1"/>
</dbReference>
<keyword evidence="4" id="KW-1003">Cell membrane</keyword>
<dbReference type="PANTHER" id="PTHR30614">
    <property type="entry name" value="MEMBRANE COMPONENT OF AMINO ACID ABC TRANSPORTER"/>
    <property type="match status" value="1"/>
</dbReference>
<name>A0A1Q8GNW2_9BACI</name>
<evidence type="ECO:0000259" key="10">
    <source>
        <dbReference type="PROSITE" id="PS50928"/>
    </source>
</evidence>
<reference evidence="14 16" key="2">
    <citation type="submission" date="2019-06" db="EMBL/GenBank/DDBJ databases">
        <title>Genome sequence analysis of &gt;100 Bacillus licheniformis strains suggests intrinsic resistance to this species.</title>
        <authorList>
            <person name="Wels M."/>
            <person name="Siezen R.J."/>
            <person name="Johansen E."/>
            <person name="Stuer-Lauridsen B."/>
            <person name="Bjerre K."/>
            <person name="Nielsen B.K.K."/>
        </authorList>
    </citation>
    <scope>NUCLEOTIDE SEQUENCE [LARGE SCALE GENOMIC DNA]</scope>
    <source>
        <strain evidence="14 16">BAC-15381</strain>
    </source>
</reference>
<dbReference type="Proteomes" id="UP000185604">
    <property type="component" value="Unassembled WGS sequence"/>
</dbReference>
<dbReference type="GO" id="GO:0015184">
    <property type="term" value="F:L-cystine transmembrane transporter activity"/>
    <property type="evidence" value="ECO:0007669"/>
    <property type="project" value="TreeGrafter"/>
</dbReference>
<dbReference type="RefSeq" id="WP_020450121.1">
    <property type="nucleotide sequence ID" value="NZ_AP023088.1"/>
</dbReference>
<keyword evidence="3 9" id="KW-0813">Transport</keyword>
<dbReference type="AlphaFoldDB" id="A0A1Q8GNW2"/>
<dbReference type="InterPro" id="IPR043429">
    <property type="entry name" value="ArtM/GltK/GlnP/TcyL/YhdX-like"/>
</dbReference>
<dbReference type="InterPro" id="IPR035906">
    <property type="entry name" value="MetI-like_sf"/>
</dbReference>
<organism evidence="13 15">
    <name type="scientific">Bacillus paralicheniformis</name>
    <dbReference type="NCBI Taxonomy" id="1648923"/>
    <lineage>
        <taxon>Bacteria</taxon>
        <taxon>Bacillati</taxon>
        <taxon>Bacillota</taxon>
        <taxon>Bacilli</taxon>
        <taxon>Bacillales</taxon>
        <taxon>Bacillaceae</taxon>
        <taxon>Bacillus</taxon>
    </lineage>
</organism>
<keyword evidence="16" id="KW-1185">Reference proteome</keyword>
<feature type="transmembrane region" description="Helical" evidence="9">
    <location>
        <begin position="68"/>
        <end position="91"/>
    </location>
</feature>
<dbReference type="EMBL" id="LKPO01000031">
    <property type="protein sequence ID" value="OLF85953.1"/>
    <property type="molecule type" value="Genomic_DNA"/>
</dbReference>
<keyword evidence="8 9" id="KW-0472">Membrane</keyword>
<evidence type="ECO:0000256" key="5">
    <source>
        <dbReference type="ARBA" id="ARBA00022692"/>
    </source>
</evidence>
<dbReference type="EMBL" id="JARAFO010000007">
    <property type="protein sequence ID" value="MDE1451619.1"/>
    <property type="molecule type" value="Genomic_DNA"/>
</dbReference>
<dbReference type="InterPro" id="IPR010065">
    <property type="entry name" value="AA_ABC_transptr_permease_3TM"/>
</dbReference>